<dbReference type="InterPro" id="IPR010918">
    <property type="entry name" value="PurM-like_C_dom"/>
</dbReference>
<dbReference type="STRING" id="556325.BHE16_10610"/>
<keyword evidence="7 12" id="KW-0067">ATP-binding</keyword>
<evidence type="ECO:0000256" key="5">
    <source>
        <dbReference type="ARBA" id="ARBA00022598"/>
    </source>
</evidence>
<evidence type="ECO:0000256" key="10">
    <source>
        <dbReference type="ARBA" id="ARBA00033093"/>
    </source>
</evidence>
<dbReference type="EC" id="6.3.3.1" evidence="3 12"/>
<dbReference type="AlphaFoldDB" id="A0A1L2ZQD0"/>
<dbReference type="KEGG" id="nae:BHE16_10610"/>
<dbReference type="RefSeq" id="WP_071894837.1">
    <property type="nucleotide sequence ID" value="NZ_CP018135.1"/>
</dbReference>
<keyword evidence="12" id="KW-0658">Purine biosynthesis</keyword>
<name>A0A1L2ZQD0_9MICC</name>
<evidence type="ECO:0000259" key="14">
    <source>
        <dbReference type="Pfam" id="PF02769"/>
    </source>
</evidence>
<dbReference type="Gene3D" id="3.30.1330.10">
    <property type="entry name" value="PurM-like, N-terminal domain"/>
    <property type="match status" value="1"/>
</dbReference>
<comment type="similarity">
    <text evidence="2 12">Belongs to the AIR synthase family.</text>
</comment>
<gene>
    <name evidence="12" type="primary">purM</name>
    <name evidence="15" type="ORF">BHE16_10610</name>
</gene>
<evidence type="ECO:0000313" key="16">
    <source>
        <dbReference type="Proteomes" id="UP000183530"/>
    </source>
</evidence>
<dbReference type="HAMAP" id="MF_00741">
    <property type="entry name" value="AIRS"/>
    <property type="match status" value="1"/>
</dbReference>
<dbReference type="InterPro" id="IPR036921">
    <property type="entry name" value="PurM-like_N_sf"/>
</dbReference>
<comment type="subcellular location">
    <subcellularLocation>
        <location evidence="12">Cytoplasm</location>
    </subcellularLocation>
</comment>
<evidence type="ECO:0000256" key="3">
    <source>
        <dbReference type="ARBA" id="ARBA00013047"/>
    </source>
</evidence>
<dbReference type="SUPFAM" id="SSF55326">
    <property type="entry name" value="PurM N-terminal domain-like"/>
    <property type="match status" value="1"/>
</dbReference>
<evidence type="ECO:0000256" key="12">
    <source>
        <dbReference type="HAMAP-Rule" id="MF_00741"/>
    </source>
</evidence>
<evidence type="ECO:0000259" key="13">
    <source>
        <dbReference type="Pfam" id="PF00586"/>
    </source>
</evidence>
<dbReference type="PANTHER" id="PTHR10520">
    <property type="entry name" value="TRIFUNCTIONAL PURINE BIOSYNTHETIC PROTEIN ADENOSINE-3-RELATED"/>
    <property type="match status" value="1"/>
</dbReference>
<dbReference type="PANTHER" id="PTHR10520:SF12">
    <property type="entry name" value="TRIFUNCTIONAL PURINE BIOSYNTHETIC PROTEIN ADENOSINE-3"/>
    <property type="match status" value="1"/>
</dbReference>
<dbReference type="SUPFAM" id="SSF56042">
    <property type="entry name" value="PurM C-terminal domain-like"/>
    <property type="match status" value="1"/>
</dbReference>
<organism evidence="15 16">
    <name type="scientific">Neomicrococcus aestuarii</name>
    <dbReference type="NCBI Taxonomy" id="556325"/>
    <lineage>
        <taxon>Bacteria</taxon>
        <taxon>Bacillati</taxon>
        <taxon>Actinomycetota</taxon>
        <taxon>Actinomycetes</taxon>
        <taxon>Micrococcales</taxon>
        <taxon>Micrococcaceae</taxon>
        <taxon>Neomicrococcus</taxon>
    </lineage>
</organism>
<evidence type="ECO:0000256" key="11">
    <source>
        <dbReference type="ARBA" id="ARBA00049057"/>
    </source>
</evidence>
<dbReference type="OrthoDB" id="9777881at2"/>
<dbReference type="GO" id="GO:0046084">
    <property type="term" value="P:adenine biosynthetic process"/>
    <property type="evidence" value="ECO:0007669"/>
    <property type="project" value="TreeGrafter"/>
</dbReference>
<dbReference type="InterPro" id="IPR004733">
    <property type="entry name" value="PurM_cligase"/>
</dbReference>
<dbReference type="Pfam" id="PF02769">
    <property type="entry name" value="AIRS_C"/>
    <property type="match status" value="1"/>
</dbReference>
<evidence type="ECO:0000256" key="2">
    <source>
        <dbReference type="ARBA" id="ARBA00010280"/>
    </source>
</evidence>
<dbReference type="EMBL" id="CP018135">
    <property type="protein sequence ID" value="APF41369.1"/>
    <property type="molecule type" value="Genomic_DNA"/>
</dbReference>
<dbReference type="GO" id="GO:0005829">
    <property type="term" value="C:cytosol"/>
    <property type="evidence" value="ECO:0007669"/>
    <property type="project" value="TreeGrafter"/>
</dbReference>
<protein>
    <recommendedName>
        <fullName evidence="4 12">Phosphoribosylformylglycinamidine cyclo-ligase</fullName>
        <ecNumber evidence="3 12">6.3.3.1</ecNumber>
    </recommendedName>
    <alternativeName>
        <fullName evidence="9 12">AIR synthase</fullName>
    </alternativeName>
    <alternativeName>
        <fullName evidence="10 12">AIRS</fullName>
    </alternativeName>
    <alternativeName>
        <fullName evidence="8 12">Phosphoribosyl-aminoimidazole synthetase</fullName>
    </alternativeName>
</protein>
<evidence type="ECO:0000256" key="6">
    <source>
        <dbReference type="ARBA" id="ARBA00022741"/>
    </source>
</evidence>
<evidence type="ECO:0000256" key="1">
    <source>
        <dbReference type="ARBA" id="ARBA00004686"/>
    </source>
</evidence>
<dbReference type="GO" id="GO:0006189">
    <property type="term" value="P:'de novo' IMP biosynthetic process"/>
    <property type="evidence" value="ECO:0007669"/>
    <property type="project" value="UniProtKB-UniRule"/>
</dbReference>
<dbReference type="GO" id="GO:0005524">
    <property type="term" value="F:ATP binding"/>
    <property type="evidence" value="ECO:0007669"/>
    <property type="project" value="UniProtKB-KW"/>
</dbReference>
<dbReference type="GO" id="GO:0004637">
    <property type="term" value="F:phosphoribosylamine-glycine ligase activity"/>
    <property type="evidence" value="ECO:0007669"/>
    <property type="project" value="TreeGrafter"/>
</dbReference>
<dbReference type="Pfam" id="PF00586">
    <property type="entry name" value="AIRS"/>
    <property type="match status" value="1"/>
</dbReference>
<keyword evidence="16" id="KW-1185">Reference proteome</keyword>
<sequence length="390" mass="39985">MTSEVPQGITYASAGVDVEAGDRAVELMKGAIKATHNSSVIGGVGGFAGLYDASALLKYRRPLLATSTDGVGTKVAIAQALDKHDTIGFDLVGMVVDDIVVVGAEPLFMTDYIACGKVVPERIAAIVSGIAAACQEAGTALVGGETAEHPGLLGEHEYDVAGAATGLVEADQVLGPDRVRPGDVVIAMASSGIHSNGYSLVRRVINHAGWALDREVSELGRTLGEELLEPTKVYAGDCLDLIRHLNGAQPSPDPTLAPLHGLSHITGGGLAANLARVLPAGLVANVDRSTWALPPVFSLISQLGAVPLHDLERTLNLGVGMVAIVDPVAADASIARLAARGVTAWVMGSVETLDATKAASFEHLHPLDVVQGAKGVDGGTVVMQSAYALA</sequence>
<dbReference type="FunFam" id="3.30.1330.10:FF:000001">
    <property type="entry name" value="Phosphoribosylformylglycinamidine cyclo-ligase"/>
    <property type="match status" value="1"/>
</dbReference>
<comment type="pathway">
    <text evidence="1 12">Purine metabolism; IMP biosynthesis via de novo pathway; 5-amino-1-(5-phospho-D-ribosyl)imidazole from N(2)-formyl-N(1)-(5-phospho-D-ribosyl)glycinamide: step 2/2.</text>
</comment>
<keyword evidence="12" id="KW-0963">Cytoplasm</keyword>
<dbReference type="CDD" id="cd02196">
    <property type="entry name" value="PurM"/>
    <property type="match status" value="1"/>
</dbReference>
<dbReference type="UniPathway" id="UPA00074">
    <property type="reaction ID" value="UER00129"/>
</dbReference>
<evidence type="ECO:0000256" key="8">
    <source>
        <dbReference type="ARBA" id="ARBA00031908"/>
    </source>
</evidence>
<evidence type="ECO:0000256" key="4">
    <source>
        <dbReference type="ARBA" id="ARBA00020367"/>
    </source>
</evidence>
<dbReference type="GO" id="GO:0004641">
    <property type="term" value="F:phosphoribosylformylglycinamidine cyclo-ligase activity"/>
    <property type="evidence" value="ECO:0007669"/>
    <property type="project" value="UniProtKB-UniRule"/>
</dbReference>
<feature type="domain" description="PurM-like N-terminal" evidence="13">
    <location>
        <begin position="60"/>
        <end position="168"/>
    </location>
</feature>
<feature type="domain" description="PurM-like C-terminal" evidence="14">
    <location>
        <begin position="180"/>
        <end position="351"/>
    </location>
</feature>
<evidence type="ECO:0000313" key="15">
    <source>
        <dbReference type="EMBL" id="APF41369.1"/>
    </source>
</evidence>
<dbReference type="Proteomes" id="UP000183530">
    <property type="component" value="Chromosome"/>
</dbReference>
<evidence type="ECO:0000256" key="9">
    <source>
        <dbReference type="ARBA" id="ARBA00032931"/>
    </source>
</evidence>
<evidence type="ECO:0000256" key="7">
    <source>
        <dbReference type="ARBA" id="ARBA00022840"/>
    </source>
</evidence>
<proteinExistence type="inferred from homology"/>
<dbReference type="InterPro" id="IPR036676">
    <property type="entry name" value="PurM-like_C_sf"/>
</dbReference>
<reference evidence="15 16" key="1">
    <citation type="submission" date="2016-11" db="EMBL/GenBank/DDBJ databases">
        <title>Genome sequencing of Zhihengliuella aestuarii B18 antagonistic to Plasmodiophora brassicae.</title>
        <authorList>
            <person name="Luo Y."/>
        </authorList>
    </citation>
    <scope>NUCLEOTIDE SEQUENCE [LARGE SCALE GENOMIC DNA]</scope>
    <source>
        <strain evidence="15 16">B18</strain>
    </source>
</reference>
<comment type="catalytic activity">
    <reaction evidence="11 12">
        <text>2-formamido-N(1)-(5-O-phospho-beta-D-ribosyl)acetamidine + ATP = 5-amino-1-(5-phospho-beta-D-ribosyl)imidazole + ADP + phosphate + H(+)</text>
        <dbReference type="Rhea" id="RHEA:23032"/>
        <dbReference type="ChEBI" id="CHEBI:15378"/>
        <dbReference type="ChEBI" id="CHEBI:30616"/>
        <dbReference type="ChEBI" id="CHEBI:43474"/>
        <dbReference type="ChEBI" id="CHEBI:137981"/>
        <dbReference type="ChEBI" id="CHEBI:147287"/>
        <dbReference type="ChEBI" id="CHEBI:456216"/>
        <dbReference type="EC" id="6.3.3.1"/>
    </reaction>
</comment>
<dbReference type="InterPro" id="IPR016188">
    <property type="entry name" value="PurM-like_N"/>
</dbReference>
<accession>A0A1L2ZQD0</accession>
<dbReference type="Gene3D" id="3.90.650.10">
    <property type="entry name" value="PurM-like C-terminal domain"/>
    <property type="match status" value="1"/>
</dbReference>
<keyword evidence="5 12" id="KW-0436">Ligase</keyword>
<dbReference type="NCBIfam" id="TIGR00878">
    <property type="entry name" value="purM"/>
    <property type="match status" value="1"/>
</dbReference>
<keyword evidence="6 12" id="KW-0547">Nucleotide-binding</keyword>